<evidence type="ECO:0000256" key="5">
    <source>
        <dbReference type="ARBA" id="ARBA00023320"/>
    </source>
</evidence>
<proteinExistence type="inferred from homology"/>
<feature type="transmembrane region" description="Helical" evidence="6">
    <location>
        <begin position="86"/>
        <end position="104"/>
    </location>
</feature>
<dbReference type="GO" id="GO:0007218">
    <property type="term" value="P:neuropeptide signaling pathway"/>
    <property type="evidence" value="ECO:0007669"/>
    <property type="project" value="UniProtKB-KW"/>
</dbReference>
<keyword evidence="5" id="KW-0527">Neuropeptide</keyword>
<evidence type="ECO:0000256" key="6">
    <source>
        <dbReference type="SAM" id="Phobius"/>
    </source>
</evidence>
<protein>
    <submittedName>
        <fullName evidence="7">Callisulfakinin</fullName>
    </submittedName>
</protein>
<keyword evidence="4" id="KW-0027">Amidation</keyword>
<comment type="subcellular location">
    <subcellularLocation>
        <location evidence="1">Secreted</location>
    </subcellularLocation>
</comment>
<dbReference type="InterPro" id="IPR013152">
    <property type="entry name" value="Gastrin/cholecystokinin_CS"/>
</dbReference>
<reference evidence="7 8" key="1">
    <citation type="submission" date="2015-07" db="EMBL/GenBank/DDBJ databases">
        <title>The genome of Eufriesea mexicana.</title>
        <authorList>
            <person name="Pan H."/>
            <person name="Kapheim K."/>
        </authorList>
    </citation>
    <scope>NUCLEOTIDE SEQUENCE [LARGE SCALE GENOMIC DNA]</scope>
    <source>
        <strain evidence="7">0111107269</strain>
        <tissue evidence="7">Whole body</tissue>
    </source>
</reference>
<gene>
    <name evidence="7" type="ORF">WN48_10695</name>
</gene>
<dbReference type="GO" id="GO:0005576">
    <property type="term" value="C:extracellular region"/>
    <property type="evidence" value="ECO:0007669"/>
    <property type="project" value="UniProtKB-SubCell"/>
</dbReference>
<evidence type="ECO:0000313" key="8">
    <source>
        <dbReference type="Proteomes" id="UP000250275"/>
    </source>
</evidence>
<accession>A0A310SIA2</accession>
<evidence type="ECO:0000256" key="3">
    <source>
        <dbReference type="ARBA" id="ARBA00022525"/>
    </source>
</evidence>
<sequence length="178" mass="21032">MGKQLTDTTDEFGLEDGKRLDLQRDIYVIYSVPWKHCKYRSHSGTVIIRDHDSVQSYVKFGFPLRCLCVAIFAIRNSVRVGYEVCNMNLAFALTCVMAVIWLFFEKCETAPELISNVHRRFRSRSPLQGYSMENLFREDEDSVDLNKRQQFDDYGHMRFGKREQFDDYGHMRFGRSRN</sequence>
<organism evidence="7 8">
    <name type="scientific">Eufriesea mexicana</name>
    <dbReference type="NCBI Taxonomy" id="516756"/>
    <lineage>
        <taxon>Eukaryota</taxon>
        <taxon>Metazoa</taxon>
        <taxon>Ecdysozoa</taxon>
        <taxon>Arthropoda</taxon>
        <taxon>Hexapoda</taxon>
        <taxon>Insecta</taxon>
        <taxon>Pterygota</taxon>
        <taxon>Neoptera</taxon>
        <taxon>Endopterygota</taxon>
        <taxon>Hymenoptera</taxon>
        <taxon>Apocrita</taxon>
        <taxon>Aculeata</taxon>
        <taxon>Apoidea</taxon>
        <taxon>Anthophila</taxon>
        <taxon>Apidae</taxon>
        <taxon>Eufriesea</taxon>
    </lineage>
</organism>
<evidence type="ECO:0000256" key="2">
    <source>
        <dbReference type="ARBA" id="ARBA00006273"/>
    </source>
</evidence>
<evidence type="ECO:0000256" key="4">
    <source>
        <dbReference type="ARBA" id="ARBA00022815"/>
    </source>
</evidence>
<dbReference type="AlphaFoldDB" id="A0A310SIA2"/>
<dbReference type="EMBL" id="KQ768280">
    <property type="protein sequence ID" value="OAD53182.1"/>
    <property type="molecule type" value="Genomic_DNA"/>
</dbReference>
<keyword evidence="6" id="KW-0812">Transmembrane</keyword>
<keyword evidence="8" id="KW-1185">Reference proteome</keyword>
<dbReference type="Proteomes" id="UP000250275">
    <property type="component" value="Unassembled WGS sequence"/>
</dbReference>
<keyword evidence="6" id="KW-1133">Transmembrane helix</keyword>
<dbReference type="PROSITE" id="PS00259">
    <property type="entry name" value="GASTRIN"/>
    <property type="match status" value="1"/>
</dbReference>
<dbReference type="Pfam" id="PF08257">
    <property type="entry name" value="Sulfakinin"/>
    <property type="match status" value="2"/>
</dbReference>
<dbReference type="OrthoDB" id="6360815at2759"/>
<evidence type="ECO:0000256" key="1">
    <source>
        <dbReference type="ARBA" id="ARBA00004613"/>
    </source>
</evidence>
<comment type="similarity">
    <text evidence="2">Belongs to the gastrin/cholecystokinin family.</text>
</comment>
<keyword evidence="3" id="KW-0964">Secreted</keyword>
<keyword evidence="6" id="KW-0472">Membrane</keyword>
<name>A0A310SIA2_9HYME</name>
<evidence type="ECO:0000313" key="7">
    <source>
        <dbReference type="EMBL" id="OAD53182.1"/>
    </source>
</evidence>
<dbReference type="InterPro" id="IPR013259">
    <property type="entry name" value="Sulfakinin"/>
</dbReference>